<evidence type="ECO:0000313" key="1">
    <source>
        <dbReference type="EMBL" id="KAJ3496577.1"/>
    </source>
</evidence>
<dbReference type="Proteomes" id="UP001148737">
    <property type="component" value="Unassembled WGS sequence"/>
</dbReference>
<reference evidence="1" key="1">
    <citation type="submission" date="2022-07" db="EMBL/GenBank/DDBJ databases">
        <title>Genome Sequence of Lecanicillium saksenae.</title>
        <authorList>
            <person name="Buettner E."/>
        </authorList>
    </citation>
    <scope>NUCLEOTIDE SEQUENCE</scope>
    <source>
        <strain evidence="1">VT-O1</strain>
    </source>
</reference>
<evidence type="ECO:0000313" key="2">
    <source>
        <dbReference type="Proteomes" id="UP001148737"/>
    </source>
</evidence>
<protein>
    <submittedName>
        <fullName evidence="1">Uncharacterized protein</fullName>
    </submittedName>
</protein>
<organism evidence="1 2">
    <name type="scientific">Lecanicillium saksenae</name>
    <dbReference type="NCBI Taxonomy" id="468837"/>
    <lineage>
        <taxon>Eukaryota</taxon>
        <taxon>Fungi</taxon>
        <taxon>Dikarya</taxon>
        <taxon>Ascomycota</taxon>
        <taxon>Pezizomycotina</taxon>
        <taxon>Sordariomycetes</taxon>
        <taxon>Hypocreomycetidae</taxon>
        <taxon>Hypocreales</taxon>
        <taxon>Cordycipitaceae</taxon>
        <taxon>Lecanicillium</taxon>
    </lineage>
</organism>
<proteinExistence type="predicted"/>
<sequence>MTVRNPDPIPDPGATPADQWAATTDAGAGDERQPLMLNRDHDVEDLESLQRTSSRANQPPLEAPEEENWTPPSGFMWMEIAIMTNVFLYGFDGTITASTYAVISSEFGAANKASWLTTSYLITSAAFQPLYGRVSDIFGRRMCFFISSITFAIGCLGCGIAPTIFSLILMRALAGIGGAGLMTMATIINSDLIPFRKRGMYQAMQNGIVGFGAISGAAFGGSIADTIGWRWCFIAQVPCAMLALAFGAKVLVNPPGIASSLNNGLDLVWKRVDFKGAVLLVSAISLQLLGLSLGGNELPWSSPWVIGLVAMSFVLLGLFLHVESTTTAMPIIPLRLFKGRLPVLIQTANMLAGAAAYAYLFMLPLFFQAVLLEPAAKAGARLAIPSLAGPLGGLVAGVVMSRWGKLVPLVRVGAFFMLLGNTLTATLAFSDSSWKYFAYIFPANFGQGIIYPSILFTSLASFEHADHAVSASTVYLVRSLGTMWGVSITSAILQTTLSVRLPEALGDVPNKWKIIDDIRHSVEALRNLPPEIQLKAVLGPIAYEKRSALCTSVLPTIIAALADISKALRDAHSVVAVGSTNTFGDEQLNVDVAAEELVRAALGRCPSVVTASSEEDPIERPVSHTVAASQKQSEVYSAAFDPLDGSSIIGPGWAVGTIMGIWDGPSALHQAPREKQIASILASYGSRNTALIALRIPGATSPAVCFEVGLGDNSSMPAALTRTEVRYATESKARYFAPANLRAASESPAYMALVQHYIMERYTLRYSGGLVPDVVHAMSKGHGLYVSPVTAGSKAKLRRLFELCPVAMVVECAGGKAVDAADGSDVLGRAVEDINEKGALACGNAGEVDFAIQKLLA</sequence>
<gene>
    <name evidence="1" type="ORF">NLG97_g2555</name>
</gene>
<dbReference type="EMBL" id="JANAKD010000177">
    <property type="protein sequence ID" value="KAJ3496577.1"/>
    <property type="molecule type" value="Genomic_DNA"/>
</dbReference>
<accession>A0ACC1R392</accession>
<name>A0ACC1R392_9HYPO</name>
<keyword evidence="2" id="KW-1185">Reference proteome</keyword>
<comment type="caution">
    <text evidence="1">The sequence shown here is derived from an EMBL/GenBank/DDBJ whole genome shotgun (WGS) entry which is preliminary data.</text>
</comment>